<proteinExistence type="predicted"/>
<dbReference type="Proteomes" id="UP000095286">
    <property type="component" value="Unplaced"/>
</dbReference>
<reference evidence="2" key="1">
    <citation type="submission" date="2016-11" db="UniProtKB">
        <authorList>
            <consortium name="WormBaseParasite"/>
        </authorList>
    </citation>
    <scope>IDENTIFICATION</scope>
    <source>
        <strain evidence="2">KR3021</strain>
    </source>
</reference>
<dbReference type="WBParaSite" id="RSKR_0000634950.1">
    <property type="protein sequence ID" value="RSKR_0000634950.1"/>
    <property type="gene ID" value="RSKR_0000634950"/>
</dbReference>
<protein>
    <submittedName>
        <fullName evidence="2">Zf-Tim10_DDP domain-containing protein</fullName>
    </submittedName>
</protein>
<evidence type="ECO:0000313" key="1">
    <source>
        <dbReference type="Proteomes" id="UP000095286"/>
    </source>
</evidence>
<sequence>MSNFQLENISQLREFLTVYNALTNRCFSACVYDLNSNTLIPEETKCAYQCLNKQMSLNQNLMIKFQEQFKANMLRKQAEITVTENTPLPANDISPDPSAS</sequence>
<organism evidence="1 2">
    <name type="scientific">Rhabditophanes sp. KR3021</name>
    <dbReference type="NCBI Taxonomy" id="114890"/>
    <lineage>
        <taxon>Eukaryota</taxon>
        <taxon>Metazoa</taxon>
        <taxon>Ecdysozoa</taxon>
        <taxon>Nematoda</taxon>
        <taxon>Chromadorea</taxon>
        <taxon>Rhabditida</taxon>
        <taxon>Tylenchina</taxon>
        <taxon>Panagrolaimomorpha</taxon>
        <taxon>Strongyloidoidea</taxon>
        <taxon>Alloionematidae</taxon>
        <taxon>Rhabditophanes</taxon>
    </lineage>
</organism>
<name>A0AC35U029_9BILA</name>
<accession>A0AC35U029</accession>
<evidence type="ECO:0000313" key="2">
    <source>
        <dbReference type="WBParaSite" id="RSKR_0000634950.1"/>
    </source>
</evidence>